<dbReference type="InterPro" id="IPR001554">
    <property type="entry name" value="Glyco_hydro_14"/>
</dbReference>
<dbReference type="OrthoDB" id="1660156at2759"/>
<dbReference type="GO" id="GO:0016161">
    <property type="term" value="F:beta-amylase activity"/>
    <property type="evidence" value="ECO:0000318"/>
    <property type="project" value="GO_Central"/>
</dbReference>
<keyword evidence="2 5" id="KW-0119">Carbohydrate metabolism</keyword>
<dbReference type="EMBL" id="LFYR01000643">
    <property type="protein sequence ID" value="KMZ72156.1"/>
    <property type="molecule type" value="Genomic_DNA"/>
</dbReference>
<evidence type="ECO:0000256" key="3">
    <source>
        <dbReference type="ARBA" id="ARBA00023326"/>
    </source>
</evidence>
<dbReference type="InterPro" id="IPR017853">
    <property type="entry name" value="GH"/>
</dbReference>
<comment type="caution">
    <text evidence="7">The sequence shown here is derived from an EMBL/GenBank/DDBJ whole genome shotgun (WGS) entry which is preliminary data.</text>
</comment>
<dbReference type="Proteomes" id="UP000036987">
    <property type="component" value="Unassembled WGS sequence"/>
</dbReference>
<name>A0A0K9PT67_ZOSMR</name>
<feature type="region of interest" description="Disordered" evidence="6">
    <location>
        <begin position="555"/>
        <end position="582"/>
    </location>
</feature>
<feature type="active site" description="Proton acceptor" evidence="4">
    <location>
        <position position="502"/>
    </location>
</feature>
<evidence type="ECO:0000256" key="4">
    <source>
        <dbReference type="PIRSR" id="PIRSR601554-1"/>
    </source>
</evidence>
<dbReference type="OMA" id="ECPEETH"/>
<feature type="active site" description="Proton donor" evidence="4">
    <location>
        <position position="313"/>
    </location>
</feature>
<keyword evidence="5" id="KW-0378">Hydrolase</keyword>
<dbReference type="SUPFAM" id="SSF51445">
    <property type="entry name" value="(Trans)glycosidases"/>
    <property type="match status" value="1"/>
</dbReference>
<evidence type="ECO:0000256" key="5">
    <source>
        <dbReference type="RuleBase" id="RU000509"/>
    </source>
</evidence>
<keyword evidence="5" id="KW-0326">Glycosidase</keyword>
<proteinExistence type="inferred from homology"/>
<evidence type="ECO:0000313" key="7">
    <source>
        <dbReference type="EMBL" id="KMZ72156.1"/>
    </source>
</evidence>
<sequence>MLPFGSGKLSSSFNPNSYLYPPSNPSNFHKHAKLQIYCSPPRFQFPVTAMEAATMSSGGGIVRALDNVPIRRTMAAGRWVKNAISSYKMALSAKDRVRFNLELAGKSRRIPITAVCDVRSNGIFSSETESPRKSTRHTVSGCRPQLFVGLPLASVVSDGSNVNHAKAIAAGLKALKLLGVDGVEVPVWWGIVEKEKMGEQNWSGYFALAKMIQETELKMHVSFNFHASPAASIPLPTWVSAIGKSNPDVYFTDKEGRRNMEYLSLAIDDLPLLGGKSPLQVYEAFLRSFEASFRDLICTTITDISIGLGPDGELRYPSLLSSASTGVGQFQCYDKHMLSQLQRHADECGNHNWGLSGPHDAPNYDQTPESGNFFKDANGSWETPYGDFFLKWYSAQLLNHGDRVLSMASKVFHSQNSHVGISGKIPLMHSWYKTRSHPSELTAGYYHTDLSRDGYDSTSKMFSRNCCKMILPGMELPGENPQLLLSEMKMSCERHGVGVSGENSSILNGFGKIKENIGGGESMDCFTYQRMGASFFSPEHWPQFMEFVRSVGQPEVSSDDLPGSMTLRSTKANAGRKMQAAA</sequence>
<dbReference type="PANTHER" id="PTHR31352:SF3">
    <property type="entry name" value="INACTIVE BETA-AMYLASE 9"/>
    <property type="match status" value="1"/>
</dbReference>
<keyword evidence="8" id="KW-1185">Reference proteome</keyword>
<protein>
    <recommendedName>
        <fullName evidence="5">Beta-amylase</fullName>
        <ecNumber evidence="5">3.2.1.2</ecNumber>
    </recommendedName>
</protein>
<organism evidence="7 8">
    <name type="scientific">Zostera marina</name>
    <name type="common">Eelgrass</name>
    <dbReference type="NCBI Taxonomy" id="29655"/>
    <lineage>
        <taxon>Eukaryota</taxon>
        <taxon>Viridiplantae</taxon>
        <taxon>Streptophyta</taxon>
        <taxon>Embryophyta</taxon>
        <taxon>Tracheophyta</taxon>
        <taxon>Spermatophyta</taxon>
        <taxon>Magnoliopsida</taxon>
        <taxon>Liliopsida</taxon>
        <taxon>Zosteraceae</taxon>
        <taxon>Zostera</taxon>
    </lineage>
</organism>
<dbReference type="EC" id="3.2.1.2" evidence="5"/>
<dbReference type="PRINTS" id="PR00750">
    <property type="entry name" value="BETAAMYLASE"/>
</dbReference>
<reference evidence="8" key="1">
    <citation type="journal article" date="2016" name="Nature">
        <title>The genome of the seagrass Zostera marina reveals angiosperm adaptation to the sea.</title>
        <authorList>
            <person name="Olsen J.L."/>
            <person name="Rouze P."/>
            <person name="Verhelst B."/>
            <person name="Lin Y.-C."/>
            <person name="Bayer T."/>
            <person name="Collen J."/>
            <person name="Dattolo E."/>
            <person name="De Paoli E."/>
            <person name="Dittami S."/>
            <person name="Maumus F."/>
            <person name="Michel G."/>
            <person name="Kersting A."/>
            <person name="Lauritano C."/>
            <person name="Lohaus R."/>
            <person name="Toepel M."/>
            <person name="Tonon T."/>
            <person name="Vanneste K."/>
            <person name="Amirebrahimi M."/>
            <person name="Brakel J."/>
            <person name="Bostroem C."/>
            <person name="Chovatia M."/>
            <person name="Grimwood J."/>
            <person name="Jenkins J.W."/>
            <person name="Jueterbock A."/>
            <person name="Mraz A."/>
            <person name="Stam W.T."/>
            <person name="Tice H."/>
            <person name="Bornberg-Bauer E."/>
            <person name="Green P.J."/>
            <person name="Pearson G.A."/>
            <person name="Procaccini G."/>
            <person name="Duarte C.M."/>
            <person name="Schmutz J."/>
            <person name="Reusch T.B.H."/>
            <person name="Van de Peer Y."/>
        </authorList>
    </citation>
    <scope>NUCLEOTIDE SEQUENCE [LARGE SCALE GENOMIC DNA]</scope>
    <source>
        <strain evidence="8">cv. Finnish</strain>
    </source>
</reference>
<gene>
    <name evidence="7" type="ORF">ZOSMA_16G01250</name>
</gene>
<keyword evidence="3 5" id="KW-0624">Polysaccharide degradation</keyword>
<comment type="catalytic activity">
    <reaction evidence="5">
        <text>Hydrolysis of (1-&gt;4)-alpha-D-glucosidic linkages in polysaccharides so as to remove successive maltose units from the non-reducing ends of the chains.</text>
        <dbReference type="EC" id="3.2.1.2"/>
    </reaction>
</comment>
<dbReference type="Gene3D" id="3.20.20.80">
    <property type="entry name" value="Glycosidases"/>
    <property type="match status" value="1"/>
</dbReference>
<dbReference type="Pfam" id="PF01373">
    <property type="entry name" value="Glyco_hydro_14"/>
    <property type="match status" value="1"/>
</dbReference>
<dbReference type="AlphaFoldDB" id="A0A0K9PT67"/>
<dbReference type="GO" id="GO:0005983">
    <property type="term" value="P:starch catabolic process"/>
    <property type="evidence" value="ECO:0000318"/>
    <property type="project" value="GO_Central"/>
</dbReference>
<evidence type="ECO:0000256" key="2">
    <source>
        <dbReference type="ARBA" id="ARBA00023277"/>
    </source>
</evidence>
<evidence type="ECO:0000256" key="1">
    <source>
        <dbReference type="ARBA" id="ARBA00005652"/>
    </source>
</evidence>
<evidence type="ECO:0000313" key="8">
    <source>
        <dbReference type="Proteomes" id="UP000036987"/>
    </source>
</evidence>
<accession>A0A0K9PT67</accession>
<comment type="similarity">
    <text evidence="1 5">Belongs to the glycosyl hydrolase 14 family.</text>
</comment>
<dbReference type="PANTHER" id="PTHR31352">
    <property type="entry name" value="BETA-AMYLASE 1, CHLOROPLASTIC"/>
    <property type="match status" value="1"/>
</dbReference>
<evidence type="ECO:0000256" key="6">
    <source>
        <dbReference type="SAM" id="MobiDB-lite"/>
    </source>
</evidence>